<sequence>MEPSITIKADTIEEATQTALSILQATVDQVRIEVLHSPKKNFLGIVKQQAEVSVTKLGNLTATPLSTESSTNISPNQQSVAVQESAVSIDEITSTPLSKASAEPMSSSIEKAIPTDMEDLVDFFLAEENSDVFATYDEAPTPQDTNVSTQITEDMPFGAWVENQVLYIHEDEKKYPVIAPGKNVTLKVNGLKVTDRIAVSKTDRIGIDYQDEVTPSEFSIQLMAQNTRAVLFVRPGKIVHRTLQDQPVANFIQLEVDETVEFFNDLKLDDVYEKVQQLGIKQGIDYHAIEQAMVLKEPGEVVIAEGISPIQGKDGELDWLVEEVIETEKDDTEKVDFREANKIVNVEEGEIIASKIPATPGKPGKDLFGEPIFPKEVQEIIIKTGKNTTLKHDRVVAVAPGRPSIEWRGRLVKIDIIKEYLHQGDVGIDSGHIQFQGDVRVLGNVNDSMNVTASGRVNVKGTVTRGNIQAGQSMYIGDNVFSSTLSVGRENFVISELVMLLREILGYTDNMQVALHQLLVVRGLQPTELTSRELNHLLRLLFEKKYTNFRDIVMRFVNKVRMHISVLSEEWTNLADSLYESFIVVSSNPLESMAAYEALNDDIRATYESHRIPPEPKAFLTVPYAINSTLYCSGNINVTGHGVYHSVLKAGNDVSVQGVCRGGEIRAGRNVTLDEVGSEVGVKTVISVPADGIIRIDYAHPNTNILIGNRQHSFASGASRIIAKLNADGNLELH</sequence>
<evidence type="ECO:0000313" key="3">
    <source>
        <dbReference type="Proteomes" id="UP000265725"/>
    </source>
</evidence>
<dbReference type="RefSeq" id="WP_119882612.1">
    <property type="nucleotide sequence ID" value="NZ_CP032418.1"/>
</dbReference>
<dbReference type="Pfam" id="PF14804">
    <property type="entry name" value="Jag_N"/>
    <property type="match status" value="1"/>
</dbReference>
<dbReference type="Proteomes" id="UP000265725">
    <property type="component" value="Chromosome"/>
</dbReference>
<protein>
    <submittedName>
        <fullName evidence="2">DUF342 domain-containing protein</fullName>
    </submittedName>
</protein>
<dbReference type="OrthoDB" id="1279at2"/>
<dbReference type="KEGG" id="paek:D3873_02900"/>
<dbReference type="InterPro" id="IPR032782">
    <property type="entry name" value="KhpB_N"/>
</dbReference>
<organism evidence="2 3">
    <name type="scientific">Paenisporosarcina cavernae</name>
    <dbReference type="NCBI Taxonomy" id="2320858"/>
    <lineage>
        <taxon>Bacteria</taxon>
        <taxon>Bacillati</taxon>
        <taxon>Bacillota</taxon>
        <taxon>Bacilli</taxon>
        <taxon>Bacillales</taxon>
        <taxon>Caryophanaceae</taxon>
        <taxon>Paenisporosarcina</taxon>
    </lineage>
</organism>
<dbReference type="InterPro" id="IPR046865">
    <property type="entry name" value="FapA_b_solenoid"/>
</dbReference>
<dbReference type="InterPro" id="IPR005646">
    <property type="entry name" value="FapA"/>
</dbReference>
<dbReference type="SMART" id="SM01245">
    <property type="entry name" value="Jag_N"/>
    <property type="match status" value="1"/>
</dbReference>
<dbReference type="GO" id="GO:0000902">
    <property type="term" value="P:cell morphogenesis"/>
    <property type="evidence" value="ECO:0007669"/>
    <property type="project" value="InterPro"/>
</dbReference>
<dbReference type="InterPro" id="IPR036145">
    <property type="entry name" value="MinC_C_sf"/>
</dbReference>
<dbReference type="PANTHER" id="PTHR38032">
    <property type="entry name" value="POLYMERASE-RELATED"/>
    <property type="match status" value="1"/>
</dbReference>
<dbReference type="Pfam" id="PF03961">
    <property type="entry name" value="FapA"/>
    <property type="match status" value="1"/>
</dbReference>
<dbReference type="InterPro" id="IPR046866">
    <property type="entry name" value="FapA_N"/>
</dbReference>
<dbReference type="Gene3D" id="3.30.30.80">
    <property type="entry name" value="probable RNA-binding protein from clostridium symbiosum atcc 14940"/>
    <property type="match status" value="1"/>
</dbReference>
<evidence type="ECO:0000313" key="2">
    <source>
        <dbReference type="EMBL" id="AYC28868.1"/>
    </source>
</evidence>
<gene>
    <name evidence="2" type="ORF">D3873_02900</name>
</gene>
<dbReference type="AlphaFoldDB" id="A0A385YT56"/>
<dbReference type="EMBL" id="CP032418">
    <property type="protein sequence ID" value="AYC28868.1"/>
    <property type="molecule type" value="Genomic_DNA"/>
</dbReference>
<accession>A0A385YT56</accession>
<keyword evidence="3" id="KW-1185">Reference proteome</keyword>
<dbReference type="Pfam" id="PF20250">
    <property type="entry name" value="FapA_N"/>
    <property type="match status" value="1"/>
</dbReference>
<feature type="domain" description="RNA-binding protein KhpB N-terminal" evidence="1">
    <location>
        <begin position="6"/>
        <end position="57"/>
    </location>
</feature>
<reference evidence="3" key="1">
    <citation type="submission" date="2018-09" db="EMBL/GenBank/DDBJ databases">
        <authorList>
            <person name="Zhu H."/>
        </authorList>
    </citation>
    <scope>NUCLEOTIDE SEQUENCE [LARGE SCALE GENOMIC DNA]</scope>
    <source>
        <strain evidence="3">K2R23-3</strain>
    </source>
</reference>
<name>A0A385YT56_9BACL</name>
<dbReference type="InterPro" id="IPR038247">
    <property type="entry name" value="Jag_N_dom_sf"/>
</dbReference>
<evidence type="ECO:0000259" key="1">
    <source>
        <dbReference type="SMART" id="SM01245"/>
    </source>
</evidence>
<dbReference type="SUPFAM" id="SSF63848">
    <property type="entry name" value="Cell-division inhibitor MinC, C-terminal domain"/>
    <property type="match status" value="1"/>
</dbReference>
<proteinExistence type="predicted"/>
<dbReference type="PANTHER" id="PTHR38032:SF1">
    <property type="entry name" value="RNA-BINDING PROTEIN KHPB N-TERMINAL DOMAIN-CONTAINING PROTEIN"/>
    <property type="match status" value="1"/>
</dbReference>